<accession>A0ABS4E6G1</accession>
<dbReference type="Proteomes" id="UP000759443">
    <property type="component" value="Unassembled WGS sequence"/>
</dbReference>
<evidence type="ECO:0000256" key="1">
    <source>
        <dbReference type="SAM" id="Phobius"/>
    </source>
</evidence>
<evidence type="ECO:0000313" key="2">
    <source>
        <dbReference type="EMBL" id="MBP1853529.1"/>
    </source>
</evidence>
<organism evidence="2 3">
    <name type="scientific">Rhizobium halophytocola</name>
    <dbReference type="NCBI Taxonomy" id="735519"/>
    <lineage>
        <taxon>Bacteria</taxon>
        <taxon>Pseudomonadati</taxon>
        <taxon>Pseudomonadota</taxon>
        <taxon>Alphaproteobacteria</taxon>
        <taxon>Hyphomicrobiales</taxon>
        <taxon>Rhizobiaceae</taxon>
        <taxon>Rhizobium/Agrobacterium group</taxon>
        <taxon>Rhizobium</taxon>
    </lineage>
</organism>
<gene>
    <name evidence="2" type="ORF">J2Z17_004990</name>
</gene>
<reference evidence="2 3" key="1">
    <citation type="submission" date="2021-03" db="EMBL/GenBank/DDBJ databases">
        <title>Genomic Encyclopedia of Type Strains, Phase IV (KMG-IV): sequencing the most valuable type-strain genomes for metagenomic binning, comparative biology and taxonomic classification.</title>
        <authorList>
            <person name="Goeker M."/>
        </authorList>
    </citation>
    <scope>NUCLEOTIDE SEQUENCE [LARGE SCALE GENOMIC DNA]</scope>
    <source>
        <strain evidence="2 3">DSM 21600</strain>
    </source>
</reference>
<evidence type="ECO:0000313" key="3">
    <source>
        <dbReference type="Proteomes" id="UP000759443"/>
    </source>
</evidence>
<comment type="caution">
    <text evidence="2">The sequence shown here is derived from an EMBL/GenBank/DDBJ whole genome shotgun (WGS) entry which is preliminary data.</text>
</comment>
<keyword evidence="1" id="KW-0812">Transmembrane</keyword>
<dbReference type="EMBL" id="JAGGJU010000019">
    <property type="protein sequence ID" value="MBP1853529.1"/>
    <property type="molecule type" value="Genomic_DNA"/>
</dbReference>
<sequence>MNGMEIFYYIVLPVTVVGIGWTAVKLHERQLRLEHAQARAHKRRK</sequence>
<proteinExistence type="predicted"/>
<name>A0ABS4E6G1_9HYPH</name>
<keyword evidence="1" id="KW-0472">Membrane</keyword>
<protein>
    <submittedName>
        <fullName evidence="2">DUF1365 family protein</fullName>
    </submittedName>
</protein>
<feature type="transmembrane region" description="Helical" evidence="1">
    <location>
        <begin position="6"/>
        <end position="24"/>
    </location>
</feature>
<dbReference type="RefSeq" id="WP_209949428.1">
    <property type="nucleotide sequence ID" value="NZ_JAGGJU010000019.1"/>
</dbReference>
<keyword evidence="1" id="KW-1133">Transmembrane helix</keyword>
<keyword evidence="3" id="KW-1185">Reference proteome</keyword>